<dbReference type="FunFam" id="3.30.300.10:FF:000002">
    <property type="entry name" value="GMP synthase [glutamine-hydrolyzing]"/>
    <property type="match status" value="1"/>
</dbReference>
<feature type="binding site" evidence="16">
    <location>
        <begin position="240"/>
        <end position="246"/>
    </location>
    <ligand>
        <name>ATP</name>
        <dbReference type="ChEBI" id="CHEBI:30616"/>
    </ligand>
</feature>
<comment type="subcellular location">
    <subcellularLocation>
        <location evidence="1">Cytoplasm</location>
        <location evidence="1">Cytosol</location>
    </subcellularLocation>
</comment>
<dbReference type="GO" id="GO:0003921">
    <property type="term" value="F:GMP synthase activity"/>
    <property type="evidence" value="ECO:0007669"/>
    <property type="project" value="InterPro"/>
</dbReference>
<dbReference type="InterPro" id="IPR022310">
    <property type="entry name" value="NAD/GMP_synthase"/>
</dbReference>
<evidence type="ECO:0000256" key="6">
    <source>
        <dbReference type="ARBA" id="ARBA00022741"/>
    </source>
</evidence>
<dbReference type="PANTHER" id="PTHR11922:SF2">
    <property type="entry name" value="GMP SYNTHASE [GLUTAMINE-HYDROLYZING]"/>
    <property type="match status" value="1"/>
</dbReference>
<accession>A0A5N5QJT8</accession>
<evidence type="ECO:0000256" key="4">
    <source>
        <dbReference type="ARBA" id="ARBA00021562"/>
    </source>
</evidence>
<dbReference type="InterPro" id="IPR001810">
    <property type="entry name" value="F-box_dom"/>
</dbReference>
<keyword evidence="19" id="KW-1185">Reference proteome</keyword>
<organism evidence="18 19">
    <name type="scientific">Ceratobasidium theobromae</name>
    <dbReference type="NCBI Taxonomy" id="1582974"/>
    <lineage>
        <taxon>Eukaryota</taxon>
        <taxon>Fungi</taxon>
        <taxon>Dikarya</taxon>
        <taxon>Basidiomycota</taxon>
        <taxon>Agaricomycotina</taxon>
        <taxon>Agaricomycetes</taxon>
        <taxon>Cantharellales</taxon>
        <taxon>Ceratobasidiaceae</taxon>
        <taxon>Ceratobasidium</taxon>
    </lineage>
</organism>
<name>A0A5N5QJT8_9AGAM</name>
<sequence>MAAVKEIHDAYDTILILDFGSQYSHLITRRCREHNVYAELMPCTQKIKELKWKPKGIILSGSPYSVYDKDAPHVDPDVFELGVPVFGICYGLQEIAQVFGGKVEPHTHREYGFAEVEVISPPNTNVNPFAEKLFSGFGSSLKVWMSHGDQIADKPPSFDVIGKTPTAPFAAIVHHTRPIFGVQFHPEVTHSARGKEVIGRFILDVCECKSNWTMETFIGKEIARIREICGPKGRVIGAVSGGVDSSVAAKLMHEAIGDRFQAVLVDNGVLRENEAQQVHEMLAEHLGVNLKVVDASELFLSRLSGVEDPEQKRKIIGNTFIHVFEEEAAKLEALAEEELRQKPEGEAKGKYEWLLQGTLYPDVIESISFKGPSATIKTHHNVGGLLADMKLKLIEPLRELFKDEVRALGRLLNIPDHLVNRHPFPGPGLAIRILGPVTRSQVQIAQRADTIYLEEVRRAGLYDKIAQAFAVLLPVRAVGVMGDKRTYEQVIALRAVQTEDFMTADWFDFPPEVLRRISSRITNEIAGVNRVVYDVSSKPPGSDAQQPIALSHVTSRRATTPKPTMLEELYRARHTLQLAITKYLDVCISLQESHDRGMSTNHAHCEIQVADEEARRFARWAKSQLSRADHTLRKARSQCAQINRLPPELMINIFQLKGTSNELPAASLRRAILLSGVCSHWRRLITRTTSFWSLIPLGHSKNSEKITLLCLQRARKGPIEIVANSRKSSPWAASSALAPHVQQIRSLSLSAGSLDQIHSVTECLLKLKAPSLLEELSVTFHGRTNFGTPAPIFPDSMLASALDILNTLTRGLHVLNLRGASIDWRHFAFDELVTLRLNGSSVLGGSIASLDQLAHIATVSPKLRVLELRSVGLEGSRTISRAFSMNSLKMLRLCDLKFGVLHDILQLISLGSCEVELFVNDFSFTATGRHLSKDLIDSGISQLKLLSQKLPSITTLGLGPSQLSHASLWLKSVWGLLQHLNTLSFEDCELTAELLSIIPPPQTGIGHWPQIRTVRMRDVRIVDPDAFKLMLSNHSIEHVDMAKCWLARTSGNSHYGFTPINFSSPLYEWLDEAIPKLSFSLDYSSQWAIW</sequence>
<comment type="subunit">
    <text evidence="15">Homodimer. Also forms a small population of homotetramers.</text>
</comment>
<dbReference type="Gene3D" id="1.20.1280.50">
    <property type="match status" value="1"/>
</dbReference>
<dbReference type="FunFam" id="3.40.50.880:FF:000001">
    <property type="entry name" value="GMP synthase [glutamine-hydrolyzing]"/>
    <property type="match status" value="1"/>
</dbReference>
<evidence type="ECO:0000256" key="10">
    <source>
        <dbReference type="ARBA" id="ARBA00022962"/>
    </source>
</evidence>
<evidence type="ECO:0000256" key="11">
    <source>
        <dbReference type="ARBA" id="ARBA00030464"/>
    </source>
</evidence>
<keyword evidence="10" id="KW-0315">Glutamine amidotransferase</keyword>
<dbReference type="Pfam" id="PF00117">
    <property type="entry name" value="GATase"/>
    <property type="match status" value="1"/>
</dbReference>
<dbReference type="FunFam" id="3.40.50.620:FF:000001">
    <property type="entry name" value="GMP synthase [glutamine-hydrolyzing]"/>
    <property type="match status" value="1"/>
</dbReference>
<comment type="pathway">
    <text evidence="2">Purine metabolism; GMP biosynthesis; GMP from XMP (L-Gln route): step 1/1.</text>
</comment>
<evidence type="ECO:0000256" key="2">
    <source>
        <dbReference type="ARBA" id="ARBA00005153"/>
    </source>
</evidence>
<evidence type="ECO:0000256" key="13">
    <source>
        <dbReference type="ARBA" id="ARBA00044933"/>
    </source>
</evidence>
<dbReference type="HAMAP" id="MF_00344">
    <property type="entry name" value="GMP_synthase"/>
    <property type="match status" value="1"/>
</dbReference>
<dbReference type="InterPro" id="IPR036047">
    <property type="entry name" value="F-box-like_dom_sf"/>
</dbReference>
<evidence type="ECO:0000256" key="14">
    <source>
        <dbReference type="ARBA" id="ARBA00049404"/>
    </source>
</evidence>
<keyword evidence="5" id="KW-0436">Ligase</keyword>
<reference evidence="18 19" key="1">
    <citation type="journal article" date="2019" name="Fungal Biol. Biotechnol.">
        <title>Draft genome sequence of fastidious pathogen Ceratobasidium theobromae, which causes vascular-streak dieback in Theobroma cacao.</title>
        <authorList>
            <person name="Ali S.S."/>
            <person name="Asman A."/>
            <person name="Shao J."/>
            <person name="Firmansyah A.P."/>
            <person name="Susilo A.W."/>
            <person name="Rosmana A."/>
            <person name="McMahon P."/>
            <person name="Junaid M."/>
            <person name="Guest D."/>
            <person name="Kheng T.Y."/>
            <person name="Meinhardt L.W."/>
            <person name="Bailey B.A."/>
        </authorList>
    </citation>
    <scope>NUCLEOTIDE SEQUENCE [LARGE SCALE GENOMIC DNA]</scope>
    <source>
        <strain evidence="18 19">CT2</strain>
    </source>
</reference>
<keyword evidence="7 16" id="KW-0332">GMP biosynthesis</keyword>
<dbReference type="EC" id="6.3.5.2" evidence="3"/>
<dbReference type="CDD" id="cd01997">
    <property type="entry name" value="GMP_synthase_C"/>
    <property type="match status" value="1"/>
</dbReference>
<dbReference type="UniPathway" id="UPA00189">
    <property type="reaction ID" value="UER00296"/>
</dbReference>
<dbReference type="GO" id="GO:0005524">
    <property type="term" value="F:ATP binding"/>
    <property type="evidence" value="ECO:0007669"/>
    <property type="project" value="UniProtKB-UniRule"/>
</dbReference>
<dbReference type="AlphaFoldDB" id="A0A5N5QJT8"/>
<evidence type="ECO:0000256" key="3">
    <source>
        <dbReference type="ARBA" id="ARBA00012746"/>
    </source>
</evidence>
<dbReference type="SUPFAM" id="SSF52317">
    <property type="entry name" value="Class I glutamine amidotransferase-like"/>
    <property type="match status" value="1"/>
</dbReference>
<dbReference type="InterPro" id="IPR001674">
    <property type="entry name" value="GMP_synth_C"/>
</dbReference>
<comment type="function">
    <text evidence="13">Catalyzes the conversion of xanthine monophosphate (XMP) to GMP in the presence of glutamine and ATP through an adenyl-XMP intermediate.</text>
</comment>
<dbReference type="SUPFAM" id="SSF81383">
    <property type="entry name" value="F-box domain"/>
    <property type="match status" value="1"/>
</dbReference>
<keyword evidence="6 16" id="KW-0547">Nucleotide-binding</keyword>
<dbReference type="InterPro" id="IPR032675">
    <property type="entry name" value="LRR_dom_sf"/>
</dbReference>
<dbReference type="Gene3D" id="3.80.10.10">
    <property type="entry name" value="Ribonuclease Inhibitor"/>
    <property type="match status" value="1"/>
</dbReference>
<evidence type="ECO:0000256" key="7">
    <source>
        <dbReference type="ARBA" id="ARBA00022749"/>
    </source>
</evidence>
<keyword evidence="8 16" id="KW-0658">Purine biosynthesis</keyword>
<dbReference type="SUPFAM" id="SSF52402">
    <property type="entry name" value="Adenine nucleotide alpha hydrolases-like"/>
    <property type="match status" value="1"/>
</dbReference>
<protein>
    <recommendedName>
        <fullName evidence="4">GMP synthase [glutamine-hydrolyzing]</fullName>
        <ecNumber evidence="3">6.3.5.2</ecNumber>
    </recommendedName>
    <alternativeName>
        <fullName evidence="11">GMP synthetase</fullName>
    </alternativeName>
    <alternativeName>
        <fullName evidence="12">Glutamine amidotransferase</fullName>
    </alternativeName>
</protein>
<dbReference type="NCBIfam" id="TIGR00884">
    <property type="entry name" value="guaA_Cterm"/>
    <property type="match status" value="1"/>
</dbReference>
<evidence type="ECO:0000259" key="17">
    <source>
        <dbReference type="PROSITE" id="PS51553"/>
    </source>
</evidence>
<dbReference type="InterPro" id="IPR014729">
    <property type="entry name" value="Rossmann-like_a/b/a_fold"/>
</dbReference>
<dbReference type="PANTHER" id="PTHR11922">
    <property type="entry name" value="GMP SYNTHASE-RELATED"/>
    <property type="match status" value="1"/>
</dbReference>
<evidence type="ECO:0000313" key="18">
    <source>
        <dbReference type="EMBL" id="KAB5592000.1"/>
    </source>
</evidence>
<evidence type="ECO:0000256" key="16">
    <source>
        <dbReference type="PROSITE-ProRule" id="PRU00886"/>
    </source>
</evidence>
<evidence type="ECO:0000256" key="12">
    <source>
        <dbReference type="ARBA" id="ARBA00031356"/>
    </source>
</evidence>
<evidence type="ECO:0000256" key="15">
    <source>
        <dbReference type="ARBA" id="ARBA00063203"/>
    </source>
</evidence>
<dbReference type="Pfam" id="PF00958">
    <property type="entry name" value="GMP_synt_C"/>
    <property type="match status" value="1"/>
</dbReference>
<dbReference type="EMBL" id="SSOP01000079">
    <property type="protein sequence ID" value="KAB5592000.1"/>
    <property type="molecule type" value="Genomic_DNA"/>
</dbReference>
<dbReference type="OrthoDB" id="1724632at2759"/>
<dbReference type="InterPro" id="IPR022955">
    <property type="entry name" value="GMP_synthase"/>
</dbReference>
<dbReference type="Gene3D" id="3.40.50.620">
    <property type="entry name" value="HUPs"/>
    <property type="match status" value="1"/>
</dbReference>
<dbReference type="InterPro" id="IPR025777">
    <property type="entry name" value="GMPS_ATP_PPase_dom"/>
</dbReference>
<comment type="caution">
    <text evidence="18">The sequence shown here is derived from an EMBL/GenBank/DDBJ whole genome shotgun (WGS) entry which is preliminary data.</text>
</comment>
<dbReference type="Gene3D" id="3.30.300.10">
    <property type="match status" value="1"/>
</dbReference>
<evidence type="ECO:0000256" key="9">
    <source>
        <dbReference type="ARBA" id="ARBA00022840"/>
    </source>
</evidence>
<evidence type="ECO:0000256" key="5">
    <source>
        <dbReference type="ARBA" id="ARBA00022598"/>
    </source>
</evidence>
<dbReference type="Proteomes" id="UP000383932">
    <property type="component" value="Unassembled WGS sequence"/>
</dbReference>
<evidence type="ECO:0000313" key="19">
    <source>
        <dbReference type="Proteomes" id="UP000383932"/>
    </source>
</evidence>
<dbReference type="PROSITE" id="PS51273">
    <property type="entry name" value="GATASE_TYPE_1"/>
    <property type="match status" value="1"/>
</dbReference>
<dbReference type="Pfam" id="PF12937">
    <property type="entry name" value="F-box-like"/>
    <property type="match status" value="1"/>
</dbReference>
<keyword evidence="9 16" id="KW-0067">ATP-binding</keyword>
<dbReference type="InterPro" id="IPR004739">
    <property type="entry name" value="GMP_synth_GATase"/>
</dbReference>
<proteinExistence type="inferred from homology"/>
<gene>
    <name evidence="18" type="ORF">CTheo_4524</name>
</gene>
<dbReference type="GO" id="GO:0005829">
    <property type="term" value="C:cytosol"/>
    <property type="evidence" value="ECO:0007669"/>
    <property type="project" value="UniProtKB-SubCell"/>
</dbReference>
<dbReference type="PROSITE" id="PS51553">
    <property type="entry name" value="GMPS_ATP_PPASE"/>
    <property type="match status" value="1"/>
</dbReference>
<dbReference type="Pfam" id="PF02540">
    <property type="entry name" value="NAD_synthase"/>
    <property type="match status" value="1"/>
</dbReference>
<dbReference type="InterPro" id="IPR017926">
    <property type="entry name" value="GATASE"/>
</dbReference>
<dbReference type="Gene3D" id="3.40.50.880">
    <property type="match status" value="1"/>
</dbReference>
<evidence type="ECO:0000256" key="8">
    <source>
        <dbReference type="ARBA" id="ARBA00022755"/>
    </source>
</evidence>
<comment type="catalytic activity">
    <reaction evidence="14">
        <text>XMP + L-glutamine + ATP + H2O = GMP + L-glutamate + AMP + diphosphate + 2 H(+)</text>
        <dbReference type="Rhea" id="RHEA:11680"/>
        <dbReference type="ChEBI" id="CHEBI:15377"/>
        <dbReference type="ChEBI" id="CHEBI:15378"/>
        <dbReference type="ChEBI" id="CHEBI:29985"/>
        <dbReference type="ChEBI" id="CHEBI:30616"/>
        <dbReference type="ChEBI" id="CHEBI:33019"/>
        <dbReference type="ChEBI" id="CHEBI:57464"/>
        <dbReference type="ChEBI" id="CHEBI:58115"/>
        <dbReference type="ChEBI" id="CHEBI:58359"/>
        <dbReference type="ChEBI" id="CHEBI:456215"/>
        <dbReference type="EC" id="6.3.5.2"/>
    </reaction>
</comment>
<dbReference type="NCBIfam" id="NF000848">
    <property type="entry name" value="PRK00074.1"/>
    <property type="match status" value="1"/>
</dbReference>
<feature type="domain" description="GMPS ATP-PPase" evidence="17">
    <location>
        <begin position="212"/>
        <end position="421"/>
    </location>
</feature>
<evidence type="ECO:0000256" key="1">
    <source>
        <dbReference type="ARBA" id="ARBA00004514"/>
    </source>
</evidence>
<dbReference type="InterPro" id="IPR029062">
    <property type="entry name" value="Class_I_gatase-like"/>
</dbReference>
<dbReference type="SUPFAM" id="SSF52047">
    <property type="entry name" value="RNI-like"/>
    <property type="match status" value="1"/>
</dbReference>
<dbReference type="NCBIfam" id="TIGR00888">
    <property type="entry name" value="guaA_Nterm"/>
    <property type="match status" value="1"/>
</dbReference>
<dbReference type="CDD" id="cd01742">
    <property type="entry name" value="GATase1_GMP_Synthase"/>
    <property type="match status" value="1"/>
</dbReference>